<accession>V9DMT5</accession>
<reference evidence="4 5" key="1">
    <citation type="submission" date="2013-03" db="EMBL/GenBank/DDBJ databases">
        <title>The Genome Sequence of Cladophialophora carrionii CBS 160.54.</title>
        <authorList>
            <consortium name="The Broad Institute Genomics Platform"/>
            <person name="Cuomo C."/>
            <person name="de Hoog S."/>
            <person name="Gorbushina A."/>
            <person name="Walker B."/>
            <person name="Young S.K."/>
            <person name="Zeng Q."/>
            <person name="Gargeya S."/>
            <person name="Fitzgerald M."/>
            <person name="Haas B."/>
            <person name="Abouelleil A."/>
            <person name="Allen A.W."/>
            <person name="Alvarado L."/>
            <person name="Arachchi H.M."/>
            <person name="Berlin A.M."/>
            <person name="Chapman S.B."/>
            <person name="Gainer-Dewar J."/>
            <person name="Goldberg J."/>
            <person name="Griggs A."/>
            <person name="Gujja S."/>
            <person name="Hansen M."/>
            <person name="Howarth C."/>
            <person name="Imamovic A."/>
            <person name="Ireland A."/>
            <person name="Larimer J."/>
            <person name="McCowan C."/>
            <person name="Murphy C."/>
            <person name="Pearson M."/>
            <person name="Poon T.W."/>
            <person name="Priest M."/>
            <person name="Roberts A."/>
            <person name="Saif S."/>
            <person name="Shea T."/>
            <person name="Sisk P."/>
            <person name="Sykes S."/>
            <person name="Wortman J."/>
            <person name="Nusbaum C."/>
            <person name="Birren B."/>
        </authorList>
    </citation>
    <scope>NUCLEOTIDE SEQUENCE [LARGE SCALE GENOMIC DNA]</scope>
    <source>
        <strain evidence="4 5">CBS 160.54</strain>
    </source>
</reference>
<proteinExistence type="predicted"/>
<dbReference type="HOGENOM" id="CLU_036632_5_0_1"/>
<dbReference type="EMBL" id="KB822697">
    <property type="protein sequence ID" value="ETI28185.1"/>
    <property type="molecule type" value="Genomic_DNA"/>
</dbReference>
<evidence type="ECO:0000259" key="3">
    <source>
        <dbReference type="Pfam" id="PF20684"/>
    </source>
</evidence>
<dbReference type="VEuPathDB" id="FungiDB:G647_00634"/>
<dbReference type="PANTHER" id="PTHR38794">
    <property type="entry name" value="INTEGRAL MEMBRANE PROTEIN"/>
    <property type="match status" value="1"/>
</dbReference>
<feature type="transmembrane region" description="Helical" evidence="2">
    <location>
        <begin position="102"/>
        <end position="125"/>
    </location>
</feature>
<evidence type="ECO:0000256" key="2">
    <source>
        <dbReference type="SAM" id="Phobius"/>
    </source>
</evidence>
<dbReference type="PANTHER" id="PTHR38794:SF1">
    <property type="entry name" value="INTEGRAL MEMBRANE PROTEIN"/>
    <property type="match status" value="1"/>
</dbReference>
<evidence type="ECO:0000256" key="1">
    <source>
        <dbReference type="SAM" id="MobiDB-lite"/>
    </source>
</evidence>
<feature type="transmembrane region" description="Helical" evidence="2">
    <location>
        <begin position="137"/>
        <end position="156"/>
    </location>
</feature>
<keyword evidence="2" id="KW-0812">Transmembrane</keyword>
<keyword evidence="2" id="KW-0472">Membrane</keyword>
<feature type="compositionally biased region" description="Basic and acidic residues" evidence="1">
    <location>
        <begin position="368"/>
        <end position="380"/>
    </location>
</feature>
<feature type="transmembrane region" description="Helical" evidence="2">
    <location>
        <begin position="62"/>
        <end position="82"/>
    </location>
</feature>
<dbReference type="Pfam" id="PF20684">
    <property type="entry name" value="Fung_rhodopsin"/>
    <property type="match status" value="1"/>
</dbReference>
<feature type="transmembrane region" description="Helical" evidence="2">
    <location>
        <begin position="250"/>
        <end position="268"/>
    </location>
</feature>
<protein>
    <recommendedName>
        <fullName evidence="3">Rhodopsin domain-containing protein</fullName>
    </recommendedName>
</protein>
<dbReference type="GeneID" id="19979127"/>
<keyword evidence="2" id="KW-1133">Transmembrane helix</keyword>
<dbReference type="AlphaFoldDB" id="V9DMT5"/>
<dbReference type="RefSeq" id="XP_008722259.1">
    <property type="nucleotide sequence ID" value="XM_008724037.1"/>
</dbReference>
<dbReference type="Proteomes" id="UP000030678">
    <property type="component" value="Unassembled WGS sequence"/>
</dbReference>
<feature type="domain" description="Rhodopsin" evidence="3">
    <location>
        <begin position="43"/>
        <end position="276"/>
    </location>
</feature>
<evidence type="ECO:0000313" key="4">
    <source>
        <dbReference type="EMBL" id="ETI28185.1"/>
    </source>
</evidence>
<dbReference type="InterPro" id="IPR049326">
    <property type="entry name" value="Rhodopsin_dom_fungi"/>
</dbReference>
<feature type="transmembrane region" description="Helical" evidence="2">
    <location>
        <begin position="176"/>
        <end position="199"/>
    </location>
</feature>
<feature type="transmembrane region" description="Helical" evidence="2">
    <location>
        <begin position="211"/>
        <end position="230"/>
    </location>
</feature>
<sequence>MAGAVHLLLARVPVISASHKGPVVNLISWIAMTTMCLAVITVLISKLVVLRRLTWNDSIISAALIFSIAFTLTLNQQVSGGLGSKLSTLSDEQYDKFQKAGYAWNILYIVALCLGKSSTLSLLLALSPNKSYRIPMLAVGGLIVAWAVASVIASAFQCALPHPYQITTNTCFSQVGFWDAVGVVDILTDLALMVLPIWLVYNLQLAVQKKIAVCFAFSFRTLAVACAVWRMSEMHRFFDRDTDVTFESWLPTIATILEVFFSVFSACVPHLRPFMESIQAGYLSGVIQEGDGRFGYGNDSYLMGKMAQSKAVSAIRSQALKSEIRGESLDLPRQGITLGQINDSTDRHGIGRAISSNRVVVNKVSAGKPEKDLSSERNRSDSIGSDGGRSHGSDGSKAMIIKTTKEWSISYQDV</sequence>
<organism evidence="4 5">
    <name type="scientific">Cladophialophora carrionii CBS 160.54</name>
    <dbReference type="NCBI Taxonomy" id="1279043"/>
    <lineage>
        <taxon>Eukaryota</taxon>
        <taxon>Fungi</taxon>
        <taxon>Dikarya</taxon>
        <taxon>Ascomycota</taxon>
        <taxon>Pezizomycotina</taxon>
        <taxon>Eurotiomycetes</taxon>
        <taxon>Chaetothyriomycetidae</taxon>
        <taxon>Chaetothyriales</taxon>
        <taxon>Herpotrichiellaceae</taxon>
        <taxon>Cladophialophora</taxon>
    </lineage>
</organism>
<feature type="transmembrane region" description="Helical" evidence="2">
    <location>
        <begin position="27"/>
        <end position="50"/>
    </location>
</feature>
<gene>
    <name evidence="4" type="ORF">G647_00634</name>
</gene>
<dbReference type="OrthoDB" id="3918601at2759"/>
<evidence type="ECO:0000313" key="5">
    <source>
        <dbReference type="Proteomes" id="UP000030678"/>
    </source>
</evidence>
<feature type="region of interest" description="Disordered" evidence="1">
    <location>
        <begin position="365"/>
        <end position="399"/>
    </location>
</feature>
<name>V9DMT5_9EURO</name>